<reference evidence="8" key="1">
    <citation type="journal article" date="2019" name="Int. J. Syst. Evol. Microbiol.">
        <title>The Global Catalogue of Microorganisms (GCM) 10K type strain sequencing project: providing services to taxonomists for standard genome sequencing and annotation.</title>
        <authorList>
            <consortium name="The Broad Institute Genomics Platform"/>
            <consortium name="The Broad Institute Genome Sequencing Center for Infectious Disease"/>
            <person name="Wu L."/>
            <person name="Ma J."/>
        </authorList>
    </citation>
    <scope>NUCLEOTIDE SEQUENCE [LARGE SCALE GENOMIC DNA]</scope>
    <source>
        <strain evidence="8">JCM 14546</strain>
    </source>
</reference>
<keyword evidence="3" id="KW-0238">DNA-binding</keyword>
<dbReference type="InterPro" id="IPR005119">
    <property type="entry name" value="LysR_subst-bd"/>
</dbReference>
<dbReference type="PANTHER" id="PTHR30579:SF2">
    <property type="entry name" value="HTH-TYPE TRANSCRIPTIONAL REGULATOR ARGP"/>
    <property type="match status" value="1"/>
</dbReference>
<evidence type="ECO:0000256" key="5">
    <source>
        <dbReference type="ARBA" id="ARBA00023163"/>
    </source>
</evidence>
<dbReference type="NCBIfam" id="NF002964">
    <property type="entry name" value="PRK03635.1"/>
    <property type="match status" value="1"/>
</dbReference>
<dbReference type="NCBIfam" id="TIGR03298">
    <property type="entry name" value="argP"/>
    <property type="match status" value="1"/>
</dbReference>
<dbReference type="Pfam" id="PF03466">
    <property type="entry name" value="LysR_substrate"/>
    <property type="match status" value="1"/>
</dbReference>
<dbReference type="SUPFAM" id="SSF53850">
    <property type="entry name" value="Periplasmic binding protein-like II"/>
    <property type="match status" value="1"/>
</dbReference>
<dbReference type="EMBL" id="BAAANO010000001">
    <property type="protein sequence ID" value="GAA1997286.1"/>
    <property type="molecule type" value="Genomic_DNA"/>
</dbReference>
<dbReference type="InterPro" id="IPR000847">
    <property type="entry name" value="LysR_HTH_N"/>
</dbReference>
<feature type="domain" description="HTH lysR-type" evidence="6">
    <location>
        <begin position="8"/>
        <end position="64"/>
    </location>
</feature>
<dbReference type="PANTHER" id="PTHR30579">
    <property type="entry name" value="TRANSCRIPTIONAL REGULATOR"/>
    <property type="match status" value="1"/>
</dbReference>
<dbReference type="Pfam" id="PF00126">
    <property type="entry name" value="HTH_1"/>
    <property type="match status" value="1"/>
</dbReference>
<dbReference type="RefSeq" id="WP_344305882.1">
    <property type="nucleotide sequence ID" value="NZ_BAAANO010000001.1"/>
</dbReference>
<protein>
    <submittedName>
        <fullName evidence="7">LysR family transcriptional regulator ArgP</fullName>
    </submittedName>
</protein>
<keyword evidence="8" id="KW-1185">Reference proteome</keyword>
<dbReference type="InterPro" id="IPR036390">
    <property type="entry name" value="WH_DNA-bd_sf"/>
</dbReference>
<accession>A0ABP5EJ50</accession>
<dbReference type="Gene3D" id="3.40.190.290">
    <property type="match status" value="1"/>
</dbReference>
<sequence>MTARLHDLSTAGLRTFAEVVAAGTIEAAAGRLGITPSAVSQRLKALESRVGAALFQRTRPVRPTPTGEVVHRLARQYELAAHDAALALGDLEAERGLARVSLVVNSDALATWMMAPLADVAVENHLLLELLREDESHSADYLRRGVAMAAVSSRPEPVQGCTVRPLGTWRYSPMAHPEFVRRWFGSGFTAEAAERAPIIQFDEKDTYPLDYTFRRFGHHVTPPRHYVPDATQYVIAIAHGLGWGMVPPHFLESLPALAHLVPLPAAEPFPVDLHWHQWAISSPTLDAVAEAVVAAARENLRALQE</sequence>
<keyword evidence="2" id="KW-0805">Transcription regulation</keyword>
<dbReference type="InterPro" id="IPR050176">
    <property type="entry name" value="LTTR"/>
</dbReference>
<evidence type="ECO:0000313" key="8">
    <source>
        <dbReference type="Proteomes" id="UP001500755"/>
    </source>
</evidence>
<name>A0ABP5EJ50_9MICO</name>
<evidence type="ECO:0000313" key="7">
    <source>
        <dbReference type="EMBL" id="GAA1997286.1"/>
    </source>
</evidence>
<dbReference type="PROSITE" id="PS50931">
    <property type="entry name" value="HTH_LYSR"/>
    <property type="match status" value="1"/>
</dbReference>
<gene>
    <name evidence="7" type="ORF">GCM10009755_00450</name>
</gene>
<comment type="caution">
    <text evidence="7">The sequence shown here is derived from an EMBL/GenBank/DDBJ whole genome shotgun (WGS) entry which is preliminary data.</text>
</comment>
<evidence type="ECO:0000256" key="2">
    <source>
        <dbReference type="ARBA" id="ARBA00023015"/>
    </source>
</evidence>
<dbReference type="SUPFAM" id="SSF46785">
    <property type="entry name" value="Winged helix' DNA-binding domain"/>
    <property type="match status" value="1"/>
</dbReference>
<evidence type="ECO:0000256" key="1">
    <source>
        <dbReference type="ARBA" id="ARBA00009437"/>
    </source>
</evidence>
<organism evidence="7 8">
    <name type="scientific">Brevibacterium samyangense</name>
    <dbReference type="NCBI Taxonomy" id="366888"/>
    <lineage>
        <taxon>Bacteria</taxon>
        <taxon>Bacillati</taxon>
        <taxon>Actinomycetota</taxon>
        <taxon>Actinomycetes</taxon>
        <taxon>Micrococcales</taxon>
        <taxon>Brevibacteriaceae</taxon>
        <taxon>Brevibacterium</taxon>
    </lineage>
</organism>
<proteinExistence type="inferred from homology"/>
<dbReference type="Gene3D" id="1.10.10.10">
    <property type="entry name" value="Winged helix-like DNA-binding domain superfamily/Winged helix DNA-binding domain"/>
    <property type="match status" value="1"/>
</dbReference>
<evidence type="ECO:0000259" key="6">
    <source>
        <dbReference type="PROSITE" id="PS50931"/>
    </source>
</evidence>
<dbReference type="InterPro" id="IPR017685">
    <property type="entry name" value="ArgP"/>
</dbReference>
<keyword evidence="4" id="KW-0010">Activator</keyword>
<dbReference type="InterPro" id="IPR036388">
    <property type="entry name" value="WH-like_DNA-bd_sf"/>
</dbReference>
<evidence type="ECO:0000256" key="4">
    <source>
        <dbReference type="ARBA" id="ARBA00023159"/>
    </source>
</evidence>
<keyword evidence="5" id="KW-0804">Transcription</keyword>
<comment type="similarity">
    <text evidence="1">Belongs to the LysR transcriptional regulatory family.</text>
</comment>
<dbReference type="Proteomes" id="UP001500755">
    <property type="component" value="Unassembled WGS sequence"/>
</dbReference>
<evidence type="ECO:0000256" key="3">
    <source>
        <dbReference type="ARBA" id="ARBA00023125"/>
    </source>
</evidence>